<dbReference type="SUPFAM" id="SSF53474">
    <property type="entry name" value="alpha/beta-Hydrolases"/>
    <property type="match status" value="1"/>
</dbReference>
<dbReference type="GO" id="GO:0016787">
    <property type="term" value="F:hydrolase activity"/>
    <property type="evidence" value="ECO:0007669"/>
    <property type="project" value="UniProtKB-KW"/>
</dbReference>
<protein>
    <submittedName>
        <fullName evidence="2">Alpha/beta hydrolase</fullName>
    </submittedName>
</protein>
<dbReference type="InterPro" id="IPR029058">
    <property type="entry name" value="AB_hydrolase_fold"/>
</dbReference>
<comment type="caution">
    <text evidence="2">The sequence shown here is derived from an EMBL/GenBank/DDBJ whole genome shotgun (WGS) entry which is preliminary data.</text>
</comment>
<dbReference type="PANTHER" id="PTHR48098:SF6">
    <property type="entry name" value="FERRI-BACILLIBACTIN ESTERASE BESA"/>
    <property type="match status" value="1"/>
</dbReference>
<evidence type="ECO:0000313" key="2">
    <source>
        <dbReference type="EMBL" id="MBZ5710168.1"/>
    </source>
</evidence>
<evidence type="ECO:0000313" key="3">
    <source>
        <dbReference type="Proteomes" id="UP001139031"/>
    </source>
</evidence>
<sequence length="293" mass="32074">MHRCTVPLACLLTCLCACAAPRSGRAPAPAELVLGRSITIDSRVLGETRRINVYTPPGHDAGGPPLPVLYMPDGGMHEDFHHITGIVQVSTVNGTMRPFLVVGIENTERRRDLTGPTDDPEDRKIAPRVGGSAAFRRFIRDELMPEIQRRFRTTDESAIVGESLAGLFVLETFFLEPGLFDTYVAVDPSVWWSRGSLVQQAAPLLQRPGQPPRTLYVATSDEPEIQRHVQSIVDALREVDAPGVRWHHEPMPDEHHSTIFHASALRAFRTVLAPAPAEPANEPGAVEASPTAP</sequence>
<dbReference type="InterPro" id="IPR000801">
    <property type="entry name" value="Esterase-like"/>
</dbReference>
<dbReference type="PANTHER" id="PTHR48098">
    <property type="entry name" value="ENTEROCHELIN ESTERASE-RELATED"/>
    <property type="match status" value="1"/>
</dbReference>
<dbReference type="InterPro" id="IPR050583">
    <property type="entry name" value="Mycobacterial_A85_antigen"/>
</dbReference>
<organism evidence="2 3">
    <name type="scientific">Nannocystis pusilla</name>
    <dbReference type="NCBI Taxonomy" id="889268"/>
    <lineage>
        <taxon>Bacteria</taxon>
        <taxon>Pseudomonadati</taxon>
        <taxon>Myxococcota</taxon>
        <taxon>Polyangia</taxon>
        <taxon>Nannocystales</taxon>
        <taxon>Nannocystaceae</taxon>
        <taxon>Nannocystis</taxon>
    </lineage>
</organism>
<name>A0ABS7TPL3_9BACT</name>
<dbReference type="Pfam" id="PF00756">
    <property type="entry name" value="Esterase"/>
    <property type="match status" value="1"/>
</dbReference>
<proteinExistence type="predicted"/>
<keyword evidence="1" id="KW-0732">Signal</keyword>
<gene>
    <name evidence="2" type="ORF">K7C98_12960</name>
</gene>
<evidence type="ECO:0000256" key="1">
    <source>
        <dbReference type="SAM" id="SignalP"/>
    </source>
</evidence>
<feature type="chain" id="PRO_5046072671" evidence="1">
    <location>
        <begin position="20"/>
        <end position="293"/>
    </location>
</feature>
<reference evidence="2" key="1">
    <citation type="submission" date="2021-08" db="EMBL/GenBank/DDBJ databases">
        <authorList>
            <person name="Stevens D.C."/>
        </authorList>
    </citation>
    <scope>NUCLEOTIDE SEQUENCE</scope>
    <source>
        <strain evidence="2">DSM 53165</strain>
    </source>
</reference>
<dbReference type="RefSeq" id="WP_224191940.1">
    <property type="nucleotide sequence ID" value="NZ_JAIRAU010000012.1"/>
</dbReference>
<keyword evidence="3" id="KW-1185">Reference proteome</keyword>
<dbReference type="Gene3D" id="3.40.50.1820">
    <property type="entry name" value="alpha/beta hydrolase"/>
    <property type="match status" value="1"/>
</dbReference>
<keyword evidence="2" id="KW-0378">Hydrolase</keyword>
<accession>A0ABS7TPL3</accession>
<feature type="signal peptide" evidence="1">
    <location>
        <begin position="1"/>
        <end position="19"/>
    </location>
</feature>
<dbReference type="Proteomes" id="UP001139031">
    <property type="component" value="Unassembled WGS sequence"/>
</dbReference>
<dbReference type="EMBL" id="JAIRAU010000012">
    <property type="protein sequence ID" value="MBZ5710168.1"/>
    <property type="molecule type" value="Genomic_DNA"/>
</dbReference>